<accession>A0A2I0I8P4</accession>
<sequence length="123" mass="13256">MVLSSGVSLVEARCCDARGPQLVFHACHPSRWHQICPPRGGSSISAMTSTSTVSVLPAGCCDDVLTWSSMSDQYSNLGVVMSIFRVCACTDWNWQLRMPRVVSSISALGSVVGTMLMASRRSQ</sequence>
<evidence type="ECO:0000313" key="1">
    <source>
        <dbReference type="EMBL" id="PKI40030.1"/>
    </source>
</evidence>
<comment type="caution">
    <text evidence="1">The sequence shown here is derived from an EMBL/GenBank/DDBJ whole genome shotgun (WGS) entry which is preliminary data.</text>
</comment>
<dbReference type="AlphaFoldDB" id="A0A2I0I8P4"/>
<protein>
    <submittedName>
        <fullName evidence="1">Uncharacterized protein</fullName>
    </submittedName>
</protein>
<dbReference type="Proteomes" id="UP000233551">
    <property type="component" value="Unassembled WGS sequence"/>
</dbReference>
<proteinExistence type="predicted"/>
<keyword evidence="2" id="KW-1185">Reference proteome</keyword>
<evidence type="ECO:0000313" key="2">
    <source>
        <dbReference type="Proteomes" id="UP000233551"/>
    </source>
</evidence>
<name>A0A2I0I8P4_PUNGR</name>
<reference evidence="1 2" key="1">
    <citation type="submission" date="2017-11" db="EMBL/GenBank/DDBJ databases">
        <title>De-novo sequencing of pomegranate (Punica granatum L.) genome.</title>
        <authorList>
            <person name="Akparov Z."/>
            <person name="Amiraslanov A."/>
            <person name="Hajiyeva S."/>
            <person name="Abbasov M."/>
            <person name="Kaur K."/>
            <person name="Hamwieh A."/>
            <person name="Solovyev V."/>
            <person name="Salamov A."/>
            <person name="Braich B."/>
            <person name="Kosarev P."/>
            <person name="Mahmoud A."/>
            <person name="Hajiyev E."/>
            <person name="Babayeva S."/>
            <person name="Izzatullayeva V."/>
            <person name="Mammadov A."/>
            <person name="Mammadov A."/>
            <person name="Sharifova S."/>
            <person name="Ojaghi J."/>
            <person name="Eynullazada K."/>
            <person name="Bayramov B."/>
            <person name="Abdulazimova A."/>
            <person name="Shahmuradov I."/>
        </authorList>
    </citation>
    <scope>NUCLEOTIDE SEQUENCE [LARGE SCALE GENOMIC DNA]</scope>
    <source>
        <strain evidence="2">cv. AG2017</strain>
        <tissue evidence="1">Leaf</tissue>
    </source>
</reference>
<gene>
    <name evidence="1" type="ORF">CRG98_039600</name>
</gene>
<organism evidence="1 2">
    <name type="scientific">Punica granatum</name>
    <name type="common">Pomegranate</name>
    <dbReference type="NCBI Taxonomy" id="22663"/>
    <lineage>
        <taxon>Eukaryota</taxon>
        <taxon>Viridiplantae</taxon>
        <taxon>Streptophyta</taxon>
        <taxon>Embryophyta</taxon>
        <taxon>Tracheophyta</taxon>
        <taxon>Spermatophyta</taxon>
        <taxon>Magnoliopsida</taxon>
        <taxon>eudicotyledons</taxon>
        <taxon>Gunneridae</taxon>
        <taxon>Pentapetalae</taxon>
        <taxon>rosids</taxon>
        <taxon>malvids</taxon>
        <taxon>Myrtales</taxon>
        <taxon>Lythraceae</taxon>
        <taxon>Punica</taxon>
    </lineage>
</organism>
<dbReference type="EMBL" id="PGOL01003680">
    <property type="protein sequence ID" value="PKI40030.1"/>
    <property type="molecule type" value="Genomic_DNA"/>
</dbReference>